<sequence length="304" mass="35722">MKDKIPPFESAPSSSENPASSANPSLSDSPSAAVPSSLTIPDSFTIPLSLYDILDLYPVIREKPEIYAGYQKELEPFYTREDLTPVEKVCIGNYQDIHFWNRQKQNWSCKIPEDMKDKPWCYMINSCCRFPNFYNERTESEKRLIDFNIKNIDAAIEKSTQDVENFIYRGVLNLNWLDNPVRGETFQENAFGSFNLKRENACKYTNSEKPIIFRLKLKKDMKALYIDNKEYEIIRPRNIGYRIIKIEQWSEKDLEFEKSLKYGKDLKFGKKPKFKTDQKYGKKPNSEKNLKTNKKMNVYTIEEI</sequence>
<dbReference type="EMBL" id="JAWDKC010000011">
    <property type="protein sequence ID" value="MDV0444912.1"/>
    <property type="molecule type" value="Genomic_DNA"/>
</dbReference>
<dbReference type="InterPro" id="IPR003540">
    <property type="entry name" value="ADP-ribosyltransferase"/>
</dbReference>
<dbReference type="Gene3D" id="3.90.176.10">
    <property type="entry name" value="Toxin ADP-ribosyltransferase, Chain A, domain 1"/>
    <property type="match status" value="1"/>
</dbReference>
<organism evidence="3 4">
    <name type="scientific">Methanimicrococcus hacksteinii</name>
    <dbReference type="NCBI Taxonomy" id="3028293"/>
    <lineage>
        <taxon>Archaea</taxon>
        <taxon>Methanobacteriati</taxon>
        <taxon>Methanobacteriota</taxon>
        <taxon>Stenosarchaea group</taxon>
        <taxon>Methanomicrobia</taxon>
        <taxon>Methanosarcinales</taxon>
        <taxon>Methanosarcinaceae</taxon>
        <taxon>Methanimicrococcus</taxon>
    </lineage>
</organism>
<dbReference type="SUPFAM" id="SSF56399">
    <property type="entry name" value="ADP-ribosylation"/>
    <property type="match status" value="1"/>
</dbReference>
<gene>
    <name evidence="3" type="ORF">MmiAt1_04600</name>
</gene>
<comment type="caution">
    <text evidence="3">The sequence shown here is derived from an EMBL/GenBank/DDBJ whole genome shotgun (WGS) entry which is preliminary data.</text>
</comment>
<protein>
    <recommendedName>
        <fullName evidence="2">ADP ribosyltransferase domain-containing protein</fullName>
    </recommendedName>
</protein>
<accession>A0ABU3VND9</accession>
<evidence type="ECO:0000256" key="1">
    <source>
        <dbReference type="SAM" id="MobiDB-lite"/>
    </source>
</evidence>
<feature type="domain" description="ADP ribosyltransferase" evidence="2">
    <location>
        <begin position="137"/>
        <end position="252"/>
    </location>
</feature>
<evidence type="ECO:0000313" key="4">
    <source>
        <dbReference type="Proteomes" id="UP001272052"/>
    </source>
</evidence>
<dbReference type="RefSeq" id="WP_318785324.1">
    <property type="nucleotide sequence ID" value="NZ_JAWDKC010000011.1"/>
</dbReference>
<feature type="compositionally biased region" description="Low complexity" evidence="1">
    <location>
        <begin position="7"/>
        <end position="32"/>
    </location>
</feature>
<evidence type="ECO:0000313" key="3">
    <source>
        <dbReference type="EMBL" id="MDV0444912.1"/>
    </source>
</evidence>
<dbReference type="PROSITE" id="PS51996">
    <property type="entry name" value="TR_MART"/>
    <property type="match status" value="1"/>
</dbReference>
<feature type="region of interest" description="Disordered" evidence="1">
    <location>
        <begin position="1"/>
        <end position="32"/>
    </location>
</feature>
<name>A0ABU3VND9_9EURY</name>
<dbReference type="Pfam" id="PF03496">
    <property type="entry name" value="ADPrib_exo_Tox"/>
    <property type="match status" value="1"/>
</dbReference>
<evidence type="ECO:0000259" key="2">
    <source>
        <dbReference type="Pfam" id="PF03496"/>
    </source>
</evidence>
<proteinExistence type="predicted"/>
<keyword evidence="4" id="KW-1185">Reference proteome</keyword>
<dbReference type="Proteomes" id="UP001272052">
    <property type="component" value="Unassembled WGS sequence"/>
</dbReference>
<feature type="region of interest" description="Disordered" evidence="1">
    <location>
        <begin position="271"/>
        <end position="292"/>
    </location>
</feature>
<reference evidence="3 4" key="1">
    <citation type="submission" date="2023-06" db="EMBL/GenBank/DDBJ databases">
        <title>Genome sequence of Methanimicrococcus sp. At1.</title>
        <authorList>
            <person name="Protasov E."/>
            <person name="Platt K."/>
            <person name="Poehlein A."/>
            <person name="Daniel R."/>
            <person name="Brune A."/>
        </authorList>
    </citation>
    <scope>NUCLEOTIDE SEQUENCE [LARGE SCALE GENOMIC DNA]</scope>
    <source>
        <strain evidence="3 4">At1</strain>
    </source>
</reference>
<feature type="compositionally biased region" description="Basic and acidic residues" evidence="1">
    <location>
        <begin position="271"/>
        <end position="290"/>
    </location>
</feature>